<organism evidence="1">
    <name type="scientific">hydrothermal vent metagenome</name>
    <dbReference type="NCBI Taxonomy" id="652676"/>
    <lineage>
        <taxon>unclassified sequences</taxon>
        <taxon>metagenomes</taxon>
        <taxon>ecological metagenomes</taxon>
    </lineage>
</organism>
<protein>
    <submittedName>
        <fullName evidence="1">Uncharacterized protein</fullName>
    </submittedName>
</protein>
<evidence type="ECO:0000313" key="1">
    <source>
        <dbReference type="EMBL" id="VAX36563.1"/>
    </source>
</evidence>
<reference evidence="1" key="1">
    <citation type="submission" date="2018-06" db="EMBL/GenBank/DDBJ databases">
        <authorList>
            <person name="Zhirakovskaya E."/>
        </authorList>
    </citation>
    <scope>NUCLEOTIDE SEQUENCE</scope>
</reference>
<dbReference type="EMBL" id="UOGL01000064">
    <property type="protein sequence ID" value="VAX36563.1"/>
    <property type="molecule type" value="Genomic_DNA"/>
</dbReference>
<name>A0A3B1DIG9_9ZZZZ</name>
<dbReference type="AlphaFoldDB" id="A0A3B1DIG9"/>
<gene>
    <name evidence="1" type="ORF">MNBD_PLANCTO02-1981</name>
</gene>
<accession>A0A3B1DIG9</accession>
<proteinExistence type="predicted"/>
<sequence length="48" mass="5557">MNGGYWGFSTSSQKPFLNHQLVFANQAVLQFLYTTEVNKENVVIFECR</sequence>